<keyword evidence="3" id="KW-0159">Chromosome partition</keyword>
<evidence type="ECO:0000256" key="3">
    <source>
        <dbReference type="ARBA" id="ARBA00022829"/>
    </source>
</evidence>
<dbReference type="InterPro" id="IPR005234">
    <property type="entry name" value="ScpB_csome_segregation"/>
</dbReference>
<dbReference type="NCBIfam" id="TIGR00281">
    <property type="entry name" value="SMC-Scp complex subunit ScpB"/>
    <property type="match status" value="1"/>
</dbReference>
<dbReference type="PANTHER" id="PTHR34298:SF2">
    <property type="entry name" value="SEGREGATION AND CONDENSATION PROTEIN B"/>
    <property type="match status" value="1"/>
</dbReference>
<feature type="region of interest" description="Disordered" evidence="5">
    <location>
        <begin position="33"/>
        <end position="65"/>
    </location>
</feature>
<dbReference type="PANTHER" id="PTHR34298">
    <property type="entry name" value="SEGREGATION AND CONDENSATION PROTEIN B"/>
    <property type="match status" value="1"/>
</dbReference>
<gene>
    <name evidence="6" type="primary">scpB</name>
    <name evidence="6" type="ORF">H5P30_08895</name>
</gene>
<dbReference type="GO" id="GO:0051304">
    <property type="term" value="P:chromosome separation"/>
    <property type="evidence" value="ECO:0007669"/>
    <property type="project" value="InterPro"/>
</dbReference>
<evidence type="ECO:0000313" key="7">
    <source>
        <dbReference type="Proteomes" id="UP000525652"/>
    </source>
</evidence>
<dbReference type="GO" id="GO:0051301">
    <property type="term" value="P:cell division"/>
    <property type="evidence" value="ECO:0007669"/>
    <property type="project" value="UniProtKB-KW"/>
</dbReference>
<organism evidence="6 7">
    <name type="scientific">Puniceicoccus vermicola</name>
    <dbReference type="NCBI Taxonomy" id="388746"/>
    <lineage>
        <taxon>Bacteria</taxon>
        <taxon>Pseudomonadati</taxon>
        <taxon>Verrucomicrobiota</taxon>
        <taxon>Opitutia</taxon>
        <taxon>Puniceicoccales</taxon>
        <taxon>Puniceicoccaceae</taxon>
        <taxon>Puniceicoccus</taxon>
    </lineage>
</organism>
<evidence type="ECO:0000256" key="1">
    <source>
        <dbReference type="ARBA" id="ARBA00022490"/>
    </source>
</evidence>
<dbReference type="Proteomes" id="UP000525652">
    <property type="component" value="Unassembled WGS sequence"/>
</dbReference>
<comment type="caution">
    <text evidence="6">The sequence shown here is derived from an EMBL/GenBank/DDBJ whole genome shotgun (WGS) entry which is preliminary data.</text>
</comment>
<name>A0A7X1E3U2_9BACT</name>
<keyword evidence="1" id="KW-0963">Cytoplasm</keyword>
<evidence type="ECO:0000256" key="4">
    <source>
        <dbReference type="ARBA" id="ARBA00023306"/>
    </source>
</evidence>
<dbReference type="RefSeq" id="WP_185692597.1">
    <property type="nucleotide sequence ID" value="NZ_JACHVA010000080.1"/>
</dbReference>
<proteinExistence type="predicted"/>
<accession>A0A7X1E3U2</accession>
<dbReference type="Gene3D" id="1.10.10.10">
    <property type="entry name" value="Winged helix-like DNA-binding domain superfamily/Winged helix DNA-binding domain"/>
    <property type="match status" value="2"/>
</dbReference>
<dbReference type="EMBL" id="JACHVA010000080">
    <property type="protein sequence ID" value="MBC2601895.1"/>
    <property type="molecule type" value="Genomic_DNA"/>
</dbReference>
<protein>
    <submittedName>
        <fullName evidence="6">SMC-Scp complex subunit ScpB</fullName>
    </submittedName>
</protein>
<evidence type="ECO:0000256" key="5">
    <source>
        <dbReference type="SAM" id="MobiDB-lite"/>
    </source>
</evidence>
<dbReference type="InterPro" id="IPR036390">
    <property type="entry name" value="WH_DNA-bd_sf"/>
</dbReference>
<feature type="compositionally biased region" description="Acidic residues" evidence="5">
    <location>
        <begin position="40"/>
        <end position="53"/>
    </location>
</feature>
<dbReference type="AlphaFoldDB" id="A0A7X1E3U2"/>
<dbReference type="SUPFAM" id="SSF46785">
    <property type="entry name" value="Winged helix' DNA-binding domain"/>
    <property type="match status" value="1"/>
</dbReference>
<reference evidence="6 7" key="1">
    <citation type="submission" date="2020-07" db="EMBL/GenBank/DDBJ databases">
        <authorList>
            <person name="Feng X."/>
        </authorList>
    </citation>
    <scope>NUCLEOTIDE SEQUENCE [LARGE SCALE GENOMIC DNA]</scope>
    <source>
        <strain evidence="6 7">JCM14086</strain>
    </source>
</reference>
<keyword evidence="7" id="KW-1185">Reference proteome</keyword>
<dbReference type="InterPro" id="IPR036388">
    <property type="entry name" value="WH-like_DNA-bd_sf"/>
</dbReference>
<keyword evidence="4" id="KW-0131">Cell cycle</keyword>
<feature type="region of interest" description="Disordered" evidence="5">
    <location>
        <begin position="205"/>
        <end position="253"/>
    </location>
</feature>
<evidence type="ECO:0000256" key="2">
    <source>
        <dbReference type="ARBA" id="ARBA00022618"/>
    </source>
</evidence>
<dbReference type="PIRSF" id="PIRSF019345">
    <property type="entry name" value="ScpB"/>
    <property type="match status" value="1"/>
</dbReference>
<feature type="compositionally biased region" description="Acidic residues" evidence="5">
    <location>
        <begin position="238"/>
        <end position="253"/>
    </location>
</feature>
<dbReference type="Pfam" id="PF04079">
    <property type="entry name" value="SMC_ScpB"/>
    <property type="match status" value="1"/>
</dbReference>
<evidence type="ECO:0000313" key="6">
    <source>
        <dbReference type="EMBL" id="MBC2601895.1"/>
    </source>
</evidence>
<sequence length="253" mass="27894">MSADLKKTIEALLFSTSEALPVRELHRVLAEAHEQSLADAENDQGNSEDDDFGGEATIPPPPGTSRLREIIRELRDEWRAADSVYDVAETADGFRMVVRPVYADAVRLLRKEPRPARLSSAAMETLSIVAYRQPVTRSDIERIRGVSADSALSRLTEHDLVEAKGRAELPGRPTVYGTTEKFLDFCGIRSVEDLPSSDVLSPARLDAWLSEDDEEKSPDNADMGLPESEAEAPASEGESAEEIRVEDETEEVK</sequence>
<keyword evidence="2" id="KW-0132">Cell division</keyword>